<dbReference type="RefSeq" id="WP_145201296.1">
    <property type="nucleotide sequence ID" value="NZ_CP036267.1"/>
</dbReference>
<reference evidence="4 5" key="1">
    <citation type="submission" date="2019-02" db="EMBL/GenBank/DDBJ databases">
        <title>Deep-cultivation of Planctomycetes and their phenomic and genomic characterization uncovers novel biology.</title>
        <authorList>
            <person name="Wiegand S."/>
            <person name="Jogler M."/>
            <person name="Boedeker C."/>
            <person name="Pinto D."/>
            <person name="Vollmers J."/>
            <person name="Rivas-Marin E."/>
            <person name="Kohn T."/>
            <person name="Peeters S.H."/>
            <person name="Heuer A."/>
            <person name="Rast P."/>
            <person name="Oberbeckmann S."/>
            <person name="Bunk B."/>
            <person name="Jeske O."/>
            <person name="Meyerdierks A."/>
            <person name="Storesund J.E."/>
            <person name="Kallscheuer N."/>
            <person name="Luecker S."/>
            <person name="Lage O.M."/>
            <person name="Pohl T."/>
            <person name="Merkel B.J."/>
            <person name="Hornburger P."/>
            <person name="Mueller R.-W."/>
            <person name="Bruemmer F."/>
            <person name="Labrenz M."/>
            <person name="Spormann A.M."/>
            <person name="Op den Camp H."/>
            <person name="Overmann J."/>
            <person name="Amann R."/>
            <person name="Jetten M.S.M."/>
            <person name="Mascher T."/>
            <person name="Medema M.H."/>
            <person name="Devos D.P."/>
            <person name="Kaster A.-K."/>
            <person name="Ovreas L."/>
            <person name="Rohde M."/>
            <person name="Galperin M.Y."/>
            <person name="Jogler C."/>
        </authorList>
    </citation>
    <scope>NUCLEOTIDE SEQUENCE [LARGE SCALE GENOMIC DNA]</scope>
    <source>
        <strain evidence="4 5">Mal48</strain>
    </source>
</reference>
<evidence type="ECO:0000256" key="2">
    <source>
        <dbReference type="HAMAP-Rule" id="MF_00003"/>
    </source>
</evidence>
<dbReference type="GO" id="GO:0030490">
    <property type="term" value="P:maturation of SSU-rRNA"/>
    <property type="evidence" value="ECO:0007669"/>
    <property type="project" value="UniProtKB-UniRule"/>
</dbReference>
<dbReference type="InterPro" id="IPR015946">
    <property type="entry name" value="KH_dom-like_a/b"/>
</dbReference>
<comment type="subunit">
    <text evidence="2">Monomer. Binds 30S ribosomal subunits, but not 50S ribosomal subunits or 70S ribosomes.</text>
</comment>
<gene>
    <name evidence="2 4" type="primary">rbfA</name>
    <name evidence="4" type="ORF">Mal48_32830</name>
</gene>
<dbReference type="GO" id="GO:0005829">
    <property type="term" value="C:cytosol"/>
    <property type="evidence" value="ECO:0007669"/>
    <property type="project" value="TreeGrafter"/>
</dbReference>
<dbReference type="Gene3D" id="3.30.300.20">
    <property type="match status" value="1"/>
</dbReference>
<evidence type="ECO:0000313" key="4">
    <source>
        <dbReference type="EMBL" id="QDT34025.1"/>
    </source>
</evidence>
<dbReference type="OrthoDB" id="307788at2"/>
<dbReference type="PROSITE" id="PS01319">
    <property type="entry name" value="RBFA"/>
    <property type="match status" value="1"/>
</dbReference>
<feature type="region of interest" description="Disordered" evidence="3">
    <location>
        <begin position="113"/>
        <end position="143"/>
    </location>
</feature>
<dbReference type="KEGG" id="tpol:Mal48_32830"/>
<comment type="subcellular location">
    <subcellularLocation>
        <location evidence="2">Cytoplasm</location>
    </subcellularLocation>
</comment>
<proteinExistence type="inferred from homology"/>
<dbReference type="InterPro" id="IPR000238">
    <property type="entry name" value="RbfA"/>
</dbReference>
<comment type="similarity">
    <text evidence="2">Belongs to the RbfA family.</text>
</comment>
<dbReference type="Proteomes" id="UP000315724">
    <property type="component" value="Chromosome"/>
</dbReference>
<keyword evidence="5" id="KW-1185">Reference proteome</keyword>
<comment type="function">
    <text evidence="2">One of several proteins that assist in the late maturation steps of the functional core of the 30S ribosomal subunit. Associates with free 30S ribosomal subunits (but not with 30S subunits that are part of 70S ribosomes or polysomes). Required for efficient processing of 16S rRNA. May interact with the 5'-terminal helix region of 16S rRNA.</text>
</comment>
<keyword evidence="2" id="KW-0963">Cytoplasm</keyword>
<dbReference type="HAMAP" id="MF_00003">
    <property type="entry name" value="RbfA"/>
    <property type="match status" value="1"/>
</dbReference>
<dbReference type="SUPFAM" id="SSF89919">
    <property type="entry name" value="Ribosome-binding factor A, RbfA"/>
    <property type="match status" value="1"/>
</dbReference>
<evidence type="ECO:0000256" key="1">
    <source>
        <dbReference type="ARBA" id="ARBA00022517"/>
    </source>
</evidence>
<dbReference type="GO" id="GO:0043024">
    <property type="term" value="F:ribosomal small subunit binding"/>
    <property type="evidence" value="ECO:0007669"/>
    <property type="project" value="TreeGrafter"/>
</dbReference>
<dbReference type="EMBL" id="CP036267">
    <property type="protein sequence ID" value="QDT34025.1"/>
    <property type="molecule type" value="Genomic_DNA"/>
</dbReference>
<keyword evidence="1 2" id="KW-0690">Ribosome biogenesis</keyword>
<dbReference type="PANTHER" id="PTHR33515">
    <property type="entry name" value="RIBOSOME-BINDING FACTOR A, CHLOROPLASTIC-RELATED"/>
    <property type="match status" value="1"/>
</dbReference>
<dbReference type="Pfam" id="PF02033">
    <property type="entry name" value="RBFA"/>
    <property type="match status" value="1"/>
</dbReference>
<evidence type="ECO:0000313" key="5">
    <source>
        <dbReference type="Proteomes" id="UP000315724"/>
    </source>
</evidence>
<dbReference type="InterPro" id="IPR023799">
    <property type="entry name" value="RbfA_dom_sf"/>
</dbReference>
<protein>
    <recommendedName>
        <fullName evidence="2">Ribosome-binding factor A</fullName>
    </recommendedName>
</protein>
<organism evidence="4 5">
    <name type="scientific">Thalassoglobus polymorphus</name>
    <dbReference type="NCBI Taxonomy" id="2527994"/>
    <lineage>
        <taxon>Bacteria</taxon>
        <taxon>Pseudomonadati</taxon>
        <taxon>Planctomycetota</taxon>
        <taxon>Planctomycetia</taxon>
        <taxon>Planctomycetales</taxon>
        <taxon>Planctomycetaceae</taxon>
        <taxon>Thalassoglobus</taxon>
    </lineage>
</organism>
<evidence type="ECO:0000256" key="3">
    <source>
        <dbReference type="SAM" id="MobiDB-lite"/>
    </source>
</evidence>
<dbReference type="AlphaFoldDB" id="A0A517QQY5"/>
<name>A0A517QQY5_9PLAN</name>
<accession>A0A517QQY5</accession>
<dbReference type="InterPro" id="IPR020053">
    <property type="entry name" value="Ribosome-bd_factorA_CS"/>
</dbReference>
<sequence length="143" mass="16087">MKSRRTAKVAEAIRQVVSSAIVIELRDPRVKNVTVLHVEVPSDLRTAKIYISILGDEKAERLTLQGLNAARGWLQSKIADQLQLRLTPILSFVSDQGIKKSIEVSKKLREIYNEDLDPDGEALISEEDDEETSQDELEQESTD</sequence>
<dbReference type="PANTHER" id="PTHR33515:SF1">
    <property type="entry name" value="RIBOSOME-BINDING FACTOR A, CHLOROPLASTIC-RELATED"/>
    <property type="match status" value="1"/>
</dbReference>
<dbReference type="NCBIfam" id="TIGR00082">
    <property type="entry name" value="rbfA"/>
    <property type="match status" value="1"/>
</dbReference>